<dbReference type="AlphaFoldDB" id="A0A158PAR3"/>
<keyword evidence="4" id="KW-0769">Symport</keyword>
<evidence type="ECO:0000313" key="9">
    <source>
        <dbReference type="WBParaSite" id="ACAC_0000990201-mRNA-1"/>
    </source>
</evidence>
<keyword evidence="8" id="KW-1185">Reference proteome</keyword>
<dbReference type="Pfam" id="PF00209">
    <property type="entry name" value="SNF"/>
    <property type="match status" value="2"/>
</dbReference>
<comment type="subcellular location">
    <subcellularLocation>
        <location evidence="1">Membrane</location>
        <topology evidence="1">Multi-pass membrane protein</topology>
    </subcellularLocation>
</comment>
<feature type="binding site" evidence="7">
    <location>
        <position position="260"/>
    </location>
    <ligand>
        <name>Na(+)</name>
        <dbReference type="ChEBI" id="CHEBI:29101"/>
        <label>1</label>
    </ligand>
</feature>
<dbReference type="GO" id="GO:0043005">
    <property type="term" value="C:neuron projection"/>
    <property type="evidence" value="ECO:0007669"/>
    <property type="project" value="TreeGrafter"/>
</dbReference>
<feature type="binding site" evidence="7">
    <location>
        <position position="256"/>
    </location>
    <ligand>
        <name>Na(+)</name>
        <dbReference type="ChEBI" id="CHEBI:29101"/>
        <label>1</label>
    </ligand>
</feature>
<evidence type="ECO:0000256" key="6">
    <source>
        <dbReference type="ARBA" id="ARBA00023136"/>
    </source>
</evidence>
<keyword evidence="2" id="KW-0813">Transport</keyword>
<dbReference type="PANTHER" id="PTHR11616:SF326">
    <property type="entry name" value="SODIUM-DEPENDENT TRANSPORTER SNF-5"/>
    <property type="match status" value="1"/>
</dbReference>
<evidence type="ECO:0000256" key="5">
    <source>
        <dbReference type="ARBA" id="ARBA00022989"/>
    </source>
</evidence>
<dbReference type="InterPro" id="IPR000175">
    <property type="entry name" value="Na/ntran_symport"/>
</dbReference>
<sequence>LATLDLAVGLGNTWRFSALAYENGGSAFLFPYIILVTLFGLPTLFLEMAIGRYTSTGPSMVFKHYMPALQGICRRSMFQTIYCLRKNFSFLYRGFNLKFINIFQFTATAPYIITVILFFRAVTLEGSSNGLYYYWGKPDFSKLLNHQTWSAALIQICFSLNVGYGGVLMLASYNKKDSNCFKDAWIVVIGDFLVNVFGGATVFATLGYLSHQLKKPIEEVVSSGHSLAFVAYPEAISTVPYPSVWSVCFFLMLFLLGISSQVGRCMYENSSRIIFRIFMYTVGSFKSIPTRNAFPHDRHSTKNYTIILTVTTPFSPICSFLLHSINKKIYVEDDKKRIFTPNKHSSGHEFRICSDAVQ</sequence>
<evidence type="ECO:0000313" key="8">
    <source>
        <dbReference type="Proteomes" id="UP000035642"/>
    </source>
</evidence>
<dbReference type="GO" id="GO:0046872">
    <property type="term" value="F:metal ion binding"/>
    <property type="evidence" value="ECO:0007669"/>
    <property type="project" value="UniProtKB-KW"/>
</dbReference>
<dbReference type="GO" id="GO:0005332">
    <property type="term" value="F:gamma-aminobutyric acid:sodium:chloride symporter activity"/>
    <property type="evidence" value="ECO:0007669"/>
    <property type="project" value="TreeGrafter"/>
</dbReference>
<name>A0A158PAR3_ANGCA</name>
<keyword evidence="7" id="KW-0915">Sodium</keyword>
<evidence type="ECO:0000256" key="7">
    <source>
        <dbReference type="PIRSR" id="PIRSR600175-1"/>
    </source>
</evidence>
<keyword evidence="5" id="KW-1133">Transmembrane helix</keyword>
<evidence type="ECO:0000256" key="2">
    <source>
        <dbReference type="ARBA" id="ARBA00022448"/>
    </source>
</evidence>
<dbReference type="WBParaSite" id="ACAC_0000990201-mRNA-1">
    <property type="protein sequence ID" value="ACAC_0000990201-mRNA-1"/>
    <property type="gene ID" value="ACAC_0000990201"/>
</dbReference>
<keyword evidence="7" id="KW-0479">Metal-binding</keyword>
<reference evidence="9" key="2">
    <citation type="submission" date="2016-04" db="UniProtKB">
        <authorList>
            <consortium name="WormBaseParasite"/>
        </authorList>
    </citation>
    <scope>IDENTIFICATION</scope>
</reference>
<dbReference type="InterPro" id="IPR037272">
    <property type="entry name" value="SNS_sf"/>
</dbReference>
<evidence type="ECO:0000256" key="1">
    <source>
        <dbReference type="ARBA" id="ARBA00004141"/>
    </source>
</evidence>
<evidence type="ECO:0000256" key="3">
    <source>
        <dbReference type="ARBA" id="ARBA00022692"/>
    </source>
</evidence>
<dbReference type="PROSITE" id="PS50267">
    <property type="entry name" value="NA_NEUROTRAN_SYMP_3"/>
    <property type="match status" value="1"/>
</dbReference>
<dbReference type="SUPFAM" id="SSF161070">
    <property type="entry name" value="SNF-like"/>
    <property type="match status" value="1"/>
</dbReference>
<proteinExistence type="predicted"/>
<feature type="binding site" evidence="7">
    <location>
        <position position="159"/>
    </location>
    <ligand>
        <name>Na(+)</name>
        <dbReference type="ChEBI" id="CHEBI:29101"/>
        <label>1</label>
    </ligand>
</feature>
<keyword evidence="3" id="KW-0812">Transmembrane</keyword>
<dbReference type="PANTHER" id="PTHR11616">
    <property type="entry name" value="SODIUM/CHLORIDE DEPENDENT TRANSPORTER"/>
    <property type="match status" value="1"/>
</dbReference>
<accession>A0A158PAR3</accession>
<dbReference type="GO" id="GO:0005886">
    <property type="term" value="C:plasma membrane"/>
    <property type="evidence" value="ECO:0007669"/>
    <property type="project" value="TreeGrafter"/>
</dbReference>
<organism evidence="8 9">
    <name type="scientific">Angiostrongylus cantonensis</name>
    <name type="common">Rat lungworm</name>
    <dbReference type="NCBI Taxonomy" id="6313"/>
    <lineage>
        <taxon>Eukaryota</taxon>
        <taxon>Metazoa</taxon>
        <taxon>Ecdysozoa</taxon>
        <taxon>Nematoda</taxon>
        <taxon>Chromadorea</taxon>
        <taxon>Rhabditida</taxon>
        <taxon>Rhabditina</taxon>
        <taxon>Rhabditomorpha</taxon>
        <taxon>Strongyloidea</taxon>
        <taxon>Metastrongylidae</taxon>
        <taxon>Angiostrongylus</taxon>
    </lineage>
</organism>
<protein>
    <submittedName>
        <fullName evidence="9">Sodium-and chloride-dependent glycine transporter 2</fullName>
    </submittedName>
</protein>
<reference evidence="8" key="1">
    <citation type="submission" date="2012-09" db="EMBL/GenBank/DDBJ databases">
        <authorList>
            <person name="Martin A.A."/>
        </authorList>
    </citation>
    <scope>NUCLEOTIDE SEQUENCE</scope>
</reference>
<evidence type="ECO:0000256" key="4">
    <source>
        <dbReference type="ARBA" id="ARBA00022847"/>
    </source>
</evidence>
<keyword evidence="6" id="KW-0472">Membrane</keyword>
<dbReference type="Proteomes" id="UP000035642">
    <property type="component" value="Unassembled WGS sequence"/>
</dbReference>